<dbReference type="Proteomes" id="UP000039865">
    <property type="component" value="Unassembled WGS sequence"/>
</dbReference>
<keyword evidence="2" id="KW-1185">Reference proteome</keyword>
<proteinExistence type="predicted"/>
<dbReference type="InParanoid" id="A0A078AIL3"/>
<name>A0A078AIL3_STYLE</name>
<accession>A0A078AIL3</accession>
<protein>
    <submittedName>
        <fullName evidence="1">Uncharacterized protein</fullName>
    </submittedName>
</protein>
<dbReference type="AlphaFoldDB" id="A0A078AIL3"/>
<sequence length="90" mass="10210">MQLLENADHAVIIVIPATLIMDAKTVLQKILNKDGLTRSILILVLISNNVKNAHISFKITRPLAMIKSILAQKKIQMINWTIVLKRHFKT</sequence>
<evidence type="ECO:0000313" key="2">
    <source>
        <dbReference type="Proteomes" id="UP000039865"/>
    </source>
</evidence>
<reference evidence="1 2" key="1">
    <citation type="submission" date="2014-06" db="EMBL/GenBank/DDBJ databases">
        <authorList>
            <person name="Swart Estienne"/>
        </authorList>
    </citation>
    <scope>NUCLEOTIDE SEQUENCE [LARGE SCALE GENOMIC DNA]</scope>
    <source>
        <strain evidence="1 2">130c</strain>
    </source>
</reference>
<organism evidence="1 2">
    <name type="scientific">Stylonychia lemnae</name>
    <name type="common">Ciliate</name>
    <dbReference type="NCBI Taxonomy" id="5949"/>
    <lineage>
        <taxon>Eukaryota</taxon>
        <taxon>Sar</taxon>
        <taxon>Alveolata</taxon>
        <taxon>Ciliophora</taxon>
        <taxon>Intramacronucleata</taxon>
        <taxon>Spirotrichea</taxon>
        <taxon>Stichotrichia</taxon>
        <taxon>Sporadotrichida</taxon>
        <taxon>Oxytrichidae</taxon>
        <taxon>Stylonychinae</taxon>
        <taxon>Stylonychia</taxon>
    </lineage>
</organism>
<evidence type="ECO:0000313" key="1">
    <source>
        <dbReference type="EMBL" id="CDW81776.1"/>
    </source>
</evidence>
<dbReference type="EMBL" id="CCKQ01010264">
    <property type="protein sequence ID" value="CDW81776.1"/>
    <property type="molecule type" value="Genomic_DNA"/>
</dbReference>
<gene>
    <name evidence="1" type="primary">Contig11126.g11892</name>
    <name evidence="1" type="ORF">STYLEM_10800</name>
</gene>